<gene>
    <name evidence="1" type="primary">TTRE_0000953701</name>
    <name evidence="1" type="ORF">TNCV_2067591</name>
</gene>
<dbReference type="AlphaFoldDB" id="A0A8X7BD72"/>
<comment type="caution">
    <text evidence="1">The sequence shown here is derived from an EMBL/GenBank/DDBJ whole genome shotgun (WGS) entry which is preliminary data.</text>
</comment>
<evidence type="ECO:0000313" key="1">
    <source>
        <dbReference type="EMBL" id="GFY27138.1"/>
    </source>
</evidence>
<reference evidence="1" key="1">
    <citation type="submission" date="2020-08" db="EMBL/GenBank/DDBJ databases">
        <title>Multicomponent nature underlies the extraordinary mechanical properties of spider dragline silk.</title>
        <authorList>
            <person name="Kono N."/>
            <person name="Nakamura H."/>
            <person name="Mori M."/>
            <person name="Yoshida Y."/>
            <person name="Ohtoshi R."/>
            <person name="Malay A.D."/>
            <person name="Moran D.A.P."/>
            <person name="Tomita M."/>
            <person name="Numata K."/>
            <person name="Arakawa K."/>
        </authorList>
    </citation>
    <scope>NUCLEOTIDE SEQUENCE</scope>
</reference>
<protein>
    <submittedName>
        <fullName evidence="1">Putative tick transposon</fullName>
    </submittedName>
</protein>
<sequence length="132" mass="14578">MFGGRTSDMNHKCYQINVENLHTGYSCQIPVLDQPIICGSIPRLQKGPWTLELAERGIHITDIDCVNSQIDLLIGSDFAGNIYTGKIQKLRTGIFSMETKLGWVLMGKSQTTGDENSIAALVTSLLVHNQEI</sequence>
<accession>A0A8X7BD72</accession>
<proteinExistence type="predicted"/>
<name>A0A8X7BD72_TRICX</name>
<evidence type="ECO:0000313" key="2">
    <source>
        <dbReference type="Proteomes" id="UP000887159"/>
    </source>
</evidence>
<organism evidence="1 2">
    <name type="scientific">Trichonephila clavipes</name>
    <name type="common">Golden silk orbweaver</name>
    <name type="synonym">Nephila clavipes</name>
    <dbReference type="NCBI Taxonomy" id="2585209"/>
    <lineage>
        <taxon>Eukaryota</taxon>
        <taxon>Metazoa</taxon>
        <taxon>Ecdysozoa</taxon>
        <taxon>Arthropoda</taxon>
        <taxon>Chelicerata</taxon>
        <taxon>Arachnida</taxon>
        <taxon>Araneae</taxon>
        <taxon>Araneomorphae</taxon>
        <taxon>Entelegynae</taxon>
        <taxon>Araneoidea</taxon>
        <taxon>Nephilidae</taxon>
        <taxon>Trichonephila</taxon>
    </lineage>
</organism>
<keyword evidence="2" id="KW-1185">Reference proteome</keyword>
<dbReference type="Proteomes" id="UP000887159">
    <property type="component" value="Unassembled WGS sequence"/>
</dbReference>
<dbReference type="EMBL" id="BMAU01021379">
    <property type="protein sequence ID" value="GFY27138.1"/>
    <property type="molecule type" value="Genomic_DNA"/>
</dbReference>